<evidence type="ECO:0000313" key="2">
    <source>
        <dbReference type="EMBL" id="SVD96758.1"/>
    </source>
</evidence>
<reference evidence="2" key="1">
    <citation type="submission" date="2018-05" db="EMBL/GenBank/DDBJ databases">
        <authorList>
            <person name="Lanie J.A."/>
            <person name="Ng W.-L."/>
            <person name="Kazmierczak K.M."/>
            <person name="Andrzejewski T.M."/>
            <person name="Davidsen T.M."/>
            <person name="Wayne K.J."/>
            <person name="Tettelin H."/>
            <person name="Glass J.I."/>
            <person name="Rusch D."/>
            <person name="Podicherti R."/>
            <person name="Tsui H.-C.T."/>
            <person name="Winkler M.E."/>
        </authorList>
    </citation>
    <scope>NUCLEOTIDE SEQUENCE</scope>
</reference>
<gene>
    <name evidence="2" type="ORF">METZ01_LOCUS449612</name>
</gene>
<protein>
    <submittedName>
        <fullName evidence="2">Uncharacterized protein</fullName>
    </submittedName>
</protein>
<organism evidence="2">
    <name type="scientific">marine metagenome</name>
    <dbReference type="NCBI Taxonomy" id="408172"/>
    <lineage>
        <taxon>unclassified sequences</taxon>
        <taxon>metagenomes</taxon>
        <taxon>ecological metagenomes</taxon>
    </lineage>
</organism>
<dbReference type="AlphaFoldDB" id="A0A382ZQ01"/>
<feature type="region of interest" description="Disordered" evidence="1">
    <location>
        <begin position="1"/>
        <end position="33"/>
    </location>
</feature>
<name>A0A382ZQ01_9ZZZZ</name>
<accession>A0A382ZQ01</accession>
<dbReference type="EMBL" id="UINC01185183">
    <property type="protein sequence ID" value="SVD96758.1"/>
    <property type="molecule type" value="Genomic_DNA"/>
</dbReference>
<feature type="non-terminal residue" evidence="2">
    <location>
        <position position="54"/>
    </location>
</feature>
<feature type="non-terminal residue" evidence="2">
    <location>
        <position position="1"/>
    </location>
</feature>
<proteinExistence type="predicted"/>
<feature type="compositionally biased region" description="Polar residues" evidence="1">
    <location>
        <begin position="1"/>
        <end position="13"/>
    </location>
</feature>
<evidence type="ECO:0000256" key="1">
    <source>
        <dbReference type="SAM" id="MobiDB-lite"/>
    </source>
</evidence>
<sequence length="54" mass="5804">TRMSERSTSSAQTRARCIPGNGPETVRSISGVRKPRSNVRGFSLLSLTPARSVS</sequence>